<dbReference type="InterPro" id="IPR037401">
    <property type="entry name" value="SnoaL-like"/>
</dbReference>
<dbReference type="Proteomes" id="UP000693970">
    <property type="component" value="Unassembled WGS sequence"/>
</dbReference>
<protein>
    <submittedName>
        <fullName evidence="4">SnoaL-like domain containing protein</fullName>
    </submittedName>
</protein>
<name>A0A9K3LF62_9STRA</name>
<dbReference type="AlphaFoldDB" id="A0A9K3LF62"/>
<dbReference type="PANTHER" id="PTHR34957">
    <property type="entry name" value="NUCLEAR TRANSPORT FACTOR 2 (NTF2) FAMILY PROTEIN"/>
    <property type="match status" value="1"/>
</dbReference>
<evidence type="ECO:0000256" key="1">
    <source>
        <dbReference type="SAM" id="MobiDB-lite"/>
    </source>
</evidence>
<sequence>MSSLSSFGYCIRGGCRSMSVNSRRILPMVILLFMVAAWGGVPCTGFHLSYQQGVSNSGTGWLTRRRRNDVTKPRLSSFLHANSPKKFETTGQDPVLRLPLMEAELATLMEINDKETQKRQEELQAAISDAKTAAEFGVRKAQLEFYDAFSKGDMAAMEKVWSKKSHVRCVHPGMVSLEGRDKVMASWRQIFLSGGGGEDSNNNNNNNNKKKDSSFEIEPIRSQVEVHGLIALCSCVEKTQGGGSLEALNVYKREEGAWKMTLHMASPTVVSILGGDAFF</sequence>
<reference evidence="4" key="1">
    <citation type="journal article" date="2021" name="Sci. Rep.">
        <title>Diploid genomic architecture of Nitzschia inconspicua, an elite biomass production diatom.</title>
        <authorList>
            <person name="Oliver A."/>
            <person name="Podell S."/>
            <person name="Pinowska A."/>
            <person name="Traller J.C."/>
            <person name="Smith S.R."/>
            <person name="McClure R."/>
            <person name="Beliaev A."/>
            <person name="Bohutskyi P."/>
            <person name="Hill E.A."/>
            <person name="Rabines A."/>
            <person name="Zheng H."/>
            <person name="Allen L.Z."/>
            <person name="Kuo A."/>
            <person name="Grigoriev I.V."/>
            <person name="Allen A.E."/>
            <person name="Hazlebeck D."/>
            <person name="Allen E.E."/>
        </authorList>
    </citation>
    <scope>NUCLEOTIDE SEQUENCE</scope>
    <source>
        <strain evidence="4">Hildebrandi</strain>
    </source>
</reference>
<evidence type="ECO:0000313" key="5">
    <source>
        <dbReference type="Proteomes" id="UP000693970"/>
    </source>
</evidence>
<feature type="region of interest" description="Disordered" evidence="1">
    <location>
        <begin position="194"/>
        <end position="214"/>
    </location>
</feature>
<feature type="transmembrane region" description="Helical" evidence="2">
    <location>
        <begin position="25"/>
        <end position="48"/>
    </location>
</feature>
<organism evidence="4 5">
    <name type="scientific">Nitzschia inconspicua</name>
    <dbReference type="NCBI Taxonomy" id="303405"/>
    <lineage>
        <taxon>Eukaryota</taxon>
        <taxon>Sar</taxon>
        <taxon>Stramenopiles</taxon>
        <taxon>Ochrophyta</taxon>
        <taxon>Bacillariophyta</taxon>
        <taxon>Bacillariophyceae</taxon>
        <taxon>Bacillariophycidae</taxon>
        <taxon>Bacillariales</taxon>
        <taxon>Bacillariaceae</taxon>
        <taxon>Nitzschia</taxon>
    </lineage>
</organism>
<keyword evidence="2" id="KW-1133">Transmembrane helix</keyword>
<evidence type="ECO:0000256" key="2">
    <source>
        <dbReference type="SAM" id="Phobius"/>
    </source>
</evidence>
<comment type="caution">
    <text evidence="4">The sequence shown here is derived from an EMBL/GenBank/DDBJ whole genome shotgun (WGS) entry which is preliminary data.</text>
</comment>
<dbReference type="Pfam" id="PF13474">
    <property type="entry name" value="SnoaL_3"/>
    <property type="match status" value="1"/>
</dbReference>
<reference evidence="4" key="2">
    <citation type="submission" date="2021-04" db="EMBL/GenBank/DDBJ databases">
        <authorList>
            <person name="Podell S."/>
        </authorList>
    </citation>
    <scope>NUCLEOTIDE SEQUENCE</scope>
    <source>
        <strain evidence="4">Hildebrandi</strain>
    </source>
</reference>
<keyword evidence="2" id="KW-0812">Transmembrane</keyword>
<dbReference type="OrthoDB" id="43901at2759"/>
<proteinExistence type="predicted"/>
<dbReference type="PANTHER" id="PTHR34957:SF1">
    <property type="entry name" value="NUCLEAR TRANSPORT FACTOR 2 (NTF2) FAMILY PROTEIN"/>
    <property type="match status" value="1"/>
</dbReference>
<keyword evidence="5" id="KW-1185">Reference proteome</keyword>
<dbReference type="EMBL" id="JAGRRH010000013">
    <property type="protein sequence ID" value="KAG7359776.1"/>
    <property type="molecule type" value="Genomic_DNA"/>
</dbReference>
<evidence type="ECO:0000259" key="3">
    <source>
        <dbReference type="Pfam" id="PF13474"/>
    </source>
</evidence>
<gene>
    <name evidence="4" type="ORF">IV203_034874</name>
</gene>
<accession>A0A9K3LF62</accession>
<keyword evidence="2" id="KW-0472">Membrane</keyword>
<evidence type="ECO:0000313" key="4">
    <source>
        <dbReference type="EMBL" id="KAG7359776.1"/>
    </source>
</evidence>
<feature type="domain" description="SnoaL-like" evidence="3">
    <location>
        <begin position="139"/>
        <end position="268"/>
    </location>
</feature>